<protein>
    <submittedName>
        <fullName evidence="1">Uncharacterized protein</fullName>
    </submittedName>
</protein>
<dbReference type="RefSeq" id="YP_006905895.1">
    <property type="nucleotide sequence ID" value="NC_018831.1"/>
</dbReference>
<dbReference type="EMBL" id="JX442241">
    <property type="protein sequence ID" value="AFQ96219.1"/>
    <property type="molecule type" value="Genomic_DNA"/>
</dbReference>
<dbReference type="Proteomes" id="UP000006275">
    <property type="component" value="Segment"/>
</dbReference>
<reference evidence="1 2" key="1">
    <citation type="journal article" date="2012" name="J. Virol.">
        <title>Bacteriophage P70: Unique morphology and unrelatedness to other Listeria bacteriophages.</title>
        <authorList>
            <person name="Schmuki M.M."/>
            <person name="Erne D."/>
            <person name="Loessner M.J."/>
            <person name="Klumpp J."/>
        </authorList>
    </citation>
    <scope>NUCLEOTIDE SEQUENCE [LARGE SCALE GENOMIC DNA]</scope>
</reference>
<evidence type="ECO:0000313" key="2">
    <source>
        <dbReference type="Proteomes" id="UP000006275"/>
    </source>
</evidence>
<evidence type="ECO:0000313" key="1">
    <source>
        <dbReference type="EMBL" id="AFQ96219.1"/>
    </source>
</evidence>
<accession>J9QSL5</accession>
<organism evidence="1 2">
    <name type="scientific">Listeria phage P70</name>
    <dbReference type="NCBI Taxonomy" id="1225800"/>
    <lineage>
        <taxon>Viruses</taxon>
        <taxon>Duplodnaviria</taxon>
        <taxon>Heunggongvirae</taxon>
        <taxon>Uroviricota</taxon>
        <taxon>Caudoviricetes</taxon>
        <taxon>Homburgvirus</taxon>
        <taxon>Homburgvirus P70</taxon>
    </lineage>
</organism>
<dbReference type="GeneID" id="13827635"/>
<gene>
    <name evidence="1" type="ORF">P70_0030</name>
</gene>
<proteinExistence type="predicted"/>
<keyword evidence="2" id="KW-1185">Reference proteome</keyword>
<dbReference type="KEGG" id="vg:13827635"/>
<name>J9QSL5_9CAUD</name>
<sequence>MLPDKGLVLARRSRWETYSHPNLTSCPHNGSKTGLWRLAVC</sequence>